<feature type="compositionally biased region" description="Basic and acidic residues" evidence="18">
    <location>
        <begin position="1098"/>
        <end position="1109"/>
    </location>
</feature>
<keyword evidence="6" id="KW-0378">Hydrolase</keyword>
<dbReference type="Proteomes" id="UP000515202">
    <property type="component" value="Unplaced"/>
</dbReference>
<evidence type="ECO:0000313" key="21">
    <source>
        <dbReference type="RefSeq" id="XP_023393468.1"/>
    </source>
</evidence>
<dbReference type="InterPro" id="IPR007052">
    <property type="entry name" value="CS_dom"/>
</dbReference>
<keyword evidence="5" id="KW-0221">Differentiation</keyword>
<dbReference type="SUPFAM" id="SSF52540">
    <property type="entry name" value="P-loop containing nucleoside triphosphate hydrolases"/>
    <property type="match status" value="2"/>
</dbReference>
<dbReference type="PROSITE" id="PS51203">
    <property type="entry name" value="CS"/>
    <property type="match status" value="1"/>
</dbReference>
<evidence type="ECO:0000256" key="17">
    <source>
        <dbReference type="ARBA" id="ARBA00081458"/>
    </source>
</evidence>
<keyword evidence="2" id="KW-0217">Developmental protein</keyword>
<evidence type="ECO:0000259" key="19">
    <source>
        <dbReference type="PROSITE" id="PS51203"/>
    </source>
</evidence>
<dbReference type="Pfam" id="PF00270">
    <property type="entry name" value="DEAD"/>
    <property type="match status" value="1"/>
</dbReference>
<dbReference type="GO" id="GO:0003676">
    <property type="term" value="F:nucleic acid binding"/>
    <property type="evidence" value="ECO:0007669"/>
    <property type="project" value="InterPro"/>
</dbReference>
<dbReference type="FunFam" id="2.60.40.790:FF:000067">
    <property type="entry name" value="Tudor domain-containing 12"/>
    <property type="match status" value="1"/>
</dbReference>
<comment type="subunit">
    <text evidence="14">Component of a mRNP complex containing PIWIL2, TDRD1 and piRNAs. Component of the PET complex, at least composed of EXD1, PIWIL2, TDRD12 and piRNAs.</text>
</comment>
<evidence type="ECO:0000256" key="3">
    <source>
        <dbReference type="ARBA" id="ARBA00022737"/>
    </source>
</evidence>
<dbReference type="GO" id="GO:0051321">
    <property type="term" value="P:meiotic cell cycle"/>
    <property type="evidence" value="ECO:0007669"/>
    <property type="project" value="UniProtKB-KW"/>
</dbReference>
<keyword evidence="20" id="KW-1185">Reference proteome</keyword>
<dbReference type="Pfam" id="PF00567">
    <property type="entry name" value="TUDOR"/>
    <property type="match status" value="2"/>
</dbReference>
<name>A0A6P6D1M1_PTEVA</name>
<feature type="region of interest" description="Disordered" evidence="18">
    <location>
        <begin position="1086"/>
        <end position="1135"/>
    </location>
</feature>
<dbReference type="Gene3D" id="2.60.40.790">
    <property type="match status" value="1"/>
</dbReference>
<evidence type="ECO:0000256" key="2">
    <source>
        <dbReference type="ARBA" id="ARBA00022473"/>
    </source>
</evidence>
<keyword evidence="8" id="KW-0067">ATP-binding</keyword>
<evidence type="ECO:0000313" key="20">
    <source>
        <dbReference type="Proteomes" id="UP000515202"/>
    </source>
</evidence>
<keyword evidence="4" id="KW-0547">Nucleotide-binding</keyword>
<proteinExistence type="predicted"/>
<evidence type="ECO:0000256" key="8">
    <source>
        <dbReference type="ARBA" id="ARBA00022840"/>
    </source>
</evidence>
<keyword evidence="10" id="KW-0943">RNA-mediated gene silencing</keyword>
<dbReference type="SUPFAM" id="SSF63748">
    <property type="entry name" value="Tudor/PWWP/MBT"/>
    <property type="match status" value="2"/>
</dbReference>
<dbReference type="InterPro" id="IPR027417">
    <property type="entry name" value="P-loop_NTPase"/>
</dbReference>
<gene>
    <name evidence="21" type="primary">TDRD12</name>
</gene>
<evidence type="ECO:0000256" key="16">
    <source>
        <dbReference type="ARBA" id="ARBA00076714"/>
    </source>
</evidence>
<evidence type="ECO:0000256" key="14">
    <source>
        <dbReference type="ARBA" id="ARBA00062399"/>
    </source>
</evidence>
<keyword evidence="9" id="KW-0744">Spermatogenesis</keyword>
<dbReference type="GO" id="GO:0031047">
    <property type="term" value="P:regulatory ncRNA-mediated gene silencing"/>
    <property type="evidence" value="ECO:0007669"/>
    <property type="project" value="UniProtKB-KW"/>
</dbReference>
<evidence type="ECO:0000256" key="6">
    <source>
        <dbReference type="ARBA" id="ARBA00022801"/>
    </source>
</evidence>
<dbReference type="FunFam" id="2.40.50.90:FF:000021">
    <property type="entry name" value="putative ATP-dependent RNA helicase TDRD12"/>
    <property type="match status" value="1"/>
</dbReference>
<evidence type="ECO:0000256" key="13">
    <source>
        <dbReference type="ARBA" id="ARBA00055914"/>
    </source>
</evidence>
<dbReference type="InterPro" id="IPR035437">
    <property type="entry name" value="SNase_OB-fold_sf"/>
</dbReference>
<dbReference type="OrthoDB" id="249932at2759"/>
<evidence type="ECO:0000256" key="11">
    <source>
        <dbReference type="ARBA" id="ARBA00023254"/>
    </source>
</evidence>
<reference evidence="21" key="1">
    <citation type="submission" date="2025-08" db="UniProtKB">
        <authorList>
            <consortium name="RefSeq"/>
        </authorList>
    </citation>
    <scope>IDENTIFICATION</scope>
    <source>
        <tissue evidence="21">Kidney</tissue>
    </source>
</reference>
<dbReference type="InterPro" id="IPR002999">
    <property type="entry name" value="Tudor"/>
</dbReference>
<organism evidence="20 21">
    <name type="scientific">Pteropus vampyrus</name>
    <name type="common">Large flying fox</name>
    <dbReference type="NCBI Taxonomy" id="132908"/>
    <lineage>
        <taxon>Eukaryota</taxon>
        <taxon>Metazoa</taxon>
        <taxon>Chordata</taxon>
        <taxon>Craniata</taxon>
        <taxon>Vertebrata</taxon>
        <taxon>Euteleostomi</taxon>
        <taxon>Mammalia</taxon>
        <taxon>Eutheria</taxon>
        <taxon>Laurasiatheria</taxon>
        <taxon>Chiroptera</taxon>
        <taxon>Yinpterochiroptera</taxon>
        <taxon>Pteropodoidea</taxon>
        <taxon>Pteropodidae</taxon>
        <taxon>Pteropodinae</taxon>
        <taxon>Pteropus</taxon>
    </lineage>
</organism>
<dbReference type="Gene3D" id="3.40.50.300">
    <property type="entry name" value="P-loop containing nucleotide triphosphate hydrolases"/>
    <property type="match status" value="2"/>
</dbReference>
<dbReference type="InterPro" id="IPR047390">
    <property type="entry name" value="Tudor_TDRD12_rpt1"/>
</dbReference>
<dbReference type="EC" id="3.6.4.13" evidence="1"/>
<keyword evidence="7 21" id="KW-0347">Helicase</keyword>
<dbReference type="CDD" id="cd20434">
    <property type="entry name" value="Tudor_TDRD12_rpt1"/>
    <property type="match status" value="1"/>
</dbReference>
<dbReference type="PANTHER" id="PTHR22655">
    <property type="entry name" value="ATP-DEPENDENT RNA HELICASE TDRD12-RELATED"/>
    <property type="match status" value="1"/>
</dbReference>
<dbReference type="FunFam" id="3.40.50.300:FF:001416">
    <property type="entry name" value="Tudor domain containing 12"/>
    <property type="match status" value="1"/>
</dbReference>
<dbReference type="CTD" id="91646"/>
<protein>
    <recommendedName>
        <fullName evidence="15">Putative ATP-dependent RNA helicase TDRD12</fullName>
        <ecNumber evidence="1">3.6.4.13</ecNumber>
    </recommendedName>
    <alternativeName>
        <fullName evidence="17">ES cell-associated transcript 8 protein</fullName>
    </alternativeName>
    <alternativeName>
        <fullName evidence="16">Tudor domain-containing protein 12</fullName>
    </alternativeName>
</protein>
<evidence type="ECO:0000256" key="5">
    <source>
        <dbReference type="ARBA" id="ARBA00022782"/>
    </source>
</evidence>
<dbReference type="FunFam" id="2.30.30.140:FF:000075">
    <property type="entry name" value="putative ATP-dependent RNA helicase TDRD12"/>
    <property type="match status" value="1"/>
</dbReference>
<feature type="domain" description="CS" evidence="19">
    <location>
        <begin position="1140"/>
        <end position="1226"/>
    </location>
</feature>
<dbReference type="PANTHER" id="PTHR22655:SF2">
    <property type="entry name" value="ATP-DEPENDENT RNA HELICASE TDRD12-RELATED"/>
    <property type="match status" value="1"/>
</dbReference>
<comment type="catalytic activity">
    <reaction evidence="12">
        <text>ATP + H2O = ADP + phosphate + H(+)</text>
        <dbReference type="Rhea" id="RHEA:13065"/>
        <dbReference type="ChEBI" id="CHEBI:15377"/>
        <dbReference type="ChEBI" id="CHEBI:15378"/>
        <dbReference type="ChEBI" id="CHEBI:30616"/>
        <dbReference type="ChEBI" id="CHEBI:43474"/>
        <dbReference type="ChEBI" id="CHEBI:456216"/>
        <dbReference type="EC" id="3.6.4.13"/>
    </reaction>
</comment>
<dbReference type="FunFam" id="3.40.50.300:FF:001517">
    <property type="entry name" value="Putative ATP-dependent RNA helicase TDRD12"/>
    <property type="match status" value="1"/>
</dbReference>
<dbReference type="GO" id="GO:0007283">
    <property type="term" value="P:spermatogenesis"/>
    <property type="evidence" value="ECO:0007669"/>
    <property type="project" value="UniProtKB-KW"/>
</dbReference>
<dbReference type="RefSeq" id="XP_023393468.1">
    <property type="nucleotide sequence ID" value="XM_023537700.1"/>
</dbReference>
<dbReference type="GeneID" id="105299932"/>
<evidence type="ECO:0000256" key="4">
    <source>
        <dbReference type="ARBA" id="ARBA00022741"/>
    </source>
</evidence>
<dbReference type="Gene3D" id="2.40.50.90">
    <property type="match status" value="2"/>
</dbReference>
<dbReference type="Gene3D" id="2.30.30.140">
    <property type="match status" value="2"/>
</dbReference>
<dbReference type="InterPro" id="IPR011545">
    <property type="entry name" value="DEAD/DEAH_box_helicase_dom"/>
</dbReference>
<dbReference type="GO" id="GO:0005524">
    <property type="term" value="F:ATP binding"/>
    <property type="evidence" value="ECO:0007669"/>
    <property type="project" value="UniProtKB-KW"/>
</dbReference>
<evidence type="ECO:0000256" key="12">
    <source>
        <dbReference type="ARBA" id="ARBA00047984"/>
    </source>
</evidence>
<evidence type="ECO:0000256" key="1">
    <source>
        <dbReference type="ARBA" id="ARBA00012552"/>
    </source>
</evidence>
<accession>A0A6P6D1M1</accession>
<dbReference type="FunFam" id="2.30.30.140:FF:000087">
    <property type="entry name" value="Putative ATP-dependent RNA helicase TDRD12"/>
    <property type="match status" value="1"/>
</dbReference>
<dbReference type="Pfam" id="PF04969">
    <property type="entry name" value="CS"/>
    <property type="match status" value="1"/>
</dbReference>
<keyword evidence="11" id="KW-0469">Meiosis</keyword>
<evidence type="ECO:0000256" key="10">
    <source>
        <dbReference type="ARBA" id="ARBA00023158"/>
    </source>
</evidence>
<comment type="function">
    <text evidence="13">Probable ATP-binding RNA helicase required during spermatogenesis to repress transposable elements and preventing their mobilization, which is essential for the germline integrity. Acts via the piRNA metabolic process, which mediates the repression of transposable elements during meiosis by forming complexes composed of piRNAs and Piwi proteins and governs the methylation and subsequent repression of transposons. Involved in the secondary piRNAs metabolic process. Acts via the PET complex, a multiprotein complex required during the secondary piRNAs metabolic process for the PIWIL2 slicing-triggered loading of PIWIL4 piRNAs.</text>
</comment>
<feature type="compositionally biased region" description="Basic and acidic residues" evidence="18">
    <location>
        <begin position="1116"/>
        <end position="1135"/>
    </location>
</feature>
<evidence type="ECO:0000256" key="15">
    <source>
        <dbReference type="ARBA" id="ARBA00068835"/>
    </source>
</evidence>
<dbReference type="GO" id="GO:0042078">
    <property type="term" value="P:germ-line stem cell division"/>
    <property type="evidence" value="ECO:0007669"/>
    <property type="project" value="TreeGrafter"/>
</dbReference>
<dbReference type="KEGG" id="pvp:105299932"/>
<evidence type="ECO:0000256" key="18">
    <source>
        <dbReference type="SAM" id="MobiDB-lite"/>
    </source>
</evidence>
<sequence>MTPRVRGFQIEDPGCFWVIIKGCNPFLDHEVDYQKLNSAMNDFYNSMCQDIEIKPLMLEEGQVCVVYCQELKCWCRAVIKSIVSSADHYLAECFLVDFAKYIPVKSKNIRVAVETFMQLPYRAKKFRLYCTKPVTLHIDFCEDSAEIVPAKKWDSAAIQYFQNILKATTQVEAKLCAVEEDTFEVYLYVTIRNEKVCVNDDLVAKNFACYVSPMENKNLDSLEKPRLNIKPASFSNKLKPALTLWPMFLQGQDSQGMEKSHGLTFLAQSLQHPWPKHVLGDIGPTAMILDKTIKCEMDSLRGSPKNISEKKQQGVSLKDINKCVESSVYWPTKRGITIYADPDIPATRLLQFLNPDPLRADGISDLQQLQKLQPGTRQPFALLRNRIEPCLSIDTSPLSADLKKALQRNKFLGPNHTESYSWPPIARGCDVVVISQCGNDPLLYLPPVLTILQTGGCYKSLPSRNGPLAVIVCPGWKKAQFIFELLGNYSTSSRPLHPVLLTIGLHKDEAKNMKLPRGCDVIVTTPHSLVRLLKYQSLLFLRLCHLILDEVEVLFFEANEQMFAILDNFKKNIEVEERESAPHQVVAVGVRWNRQIDHLIREFMSDPYIVITAMEEAALYGSVQQVVHLCLESEKTSTLLQTLDFIPSQAQKTLIFTSSVAETEIVWKVVESSSVFCLKMHKEMVFNLKSVLEQWKKKLSSGSHIVLALTDDCIPLLAITDATCVIHFSFPSSPKIFGGRLYCMSDHFQSLKEQGSPAEQGDKKTKSVLLLTERNACHAVGILRYLERADAKIPSELYEFTAGVLEAKEDQKARRPLCPYLKAFGFCKDKRICPDRHHINPEIDMPRKLSNQALPVFGYIKIIPCYISNATNYFGRIVDKHVDLYATLNAEMKEYFEDSSNKTTVEKVENFGLYGLAEKTLFHRVQVLEMSQKEDTWAPDNVLVKFIDEGRTGLVTKDQLLHLPENFHNLPPQAVEFIVCRVKPADNEIEWNPKVTRYIHHKIIGKLHDAKVILTLGNTVWIDPMVHITKLSNLKTSVIDYNVRAEILSMGMGIDNSEHIEQLKQLYEGAKMPAFEESLSQNLRPSSAEDAACLQSTRQEDGDSGRGADSKTSSENQKDETFPENAKDAPIDRTTEPLKSFHPQIKWFQKEDAVILKIRIRNVKDYKCKYFRDRVIFSAWVGEKFYLADMELQANIIKDDCKCVIKNDEPIITLAKERRESWCRLLKQRNPNVAFDFDHWEECEEESHFSKVVNSKNLSCKVAEVVENSDQTSEDDESESE</sequence>
<evidence type="ECO:0000256" key="9">
    <source>
        <dbReference type="ARBA" id="ARBA00022871"/>
    </source>
</evidence>
<dbReference type="GO" id="GO:0016787">
    <property type="term" value="F:hydrolase activity"/>
    <property type="evidence" value="ECO:0007669"/>
    <property type="project" value="UniProtKB-KW"/>
</dbReference>
<dbReference type="InterPro" id="IPR008978">
    <property type="entry name" value="HSP20-like_chaperone"/>
</dbReference>
<dbReference type="SUPFAM" id="SSF49764">
    <property type="entry name" value="HSP20-like chaperones"/>
    <property type="match status" value="1"/>
</dbReference>
<keyword evidence="3" id="KW-0677">Repeat</keyword>
<evidence type="ECO:0000256" key="7">
    <source>
        <dbReference type="ARBA" id="ARBA00022806"/>
    </source>
</evidence>
<dbReference type="CDD" id="cd20435">
    <property type="entry name" value="Tudor_TDRD12_rpt2"/>
    <property type="match status" value="1"/>
</dbReference>
<dbReference type="GO" id="GO:0003724">
    <property type="term" value="F:RNA helicase activity"/>
    <property type="evidence" value="ECO:0007669"/>
    <property type="project" value="UniProtKB-EC"/>
</dbReference>